<proteinExistence type="predicted"/>
<dbReference type="RefSeq" id="WP_021590089.1">
    <property type="nucleotide sequence ID" value="NZ_AWEY01000032.1"/>
</dbReference>
<reference evidence="2 3" key="1">
    <citation type="submission" date="2013-08" db="EMBL/GenBank/DDBJ databases">
        <authorList>
            <person name="Durkin A.S."/>
            <person name="Haft D.R."/>
            <person name="McCorrison J."/>
            <person name="Torralba M."/>
            <person name="Gillis M."/>
            <person name="Haft D.H."/>
            <person name="Methe B."/>
            <person name="Sutton G."/>
            <person name="Nelson K.E."/>
        </authorList>
    </citation>
    <scope>NUCLEOTIDE SEQUENCE [LARGE SCALE GENOMIC DNA]</scope>
    <source>
        <strain evidence="2 3">F0067</strain>
    </source>
</reference>
<evidence type="ECO:0000256" key="1">
    <source>
        <dbReference type="SAM" id="Phobius"/>
    </source>
</evidence>
<gene>
    <name evidence="2" type="ORF">HMPREF9135_0832</name>
</gene>
<dbReference type="Proteomes" id="UP000016648">
    <property type="component" value="Unassembled WGS sequence"/>
</dbReference>
<feature type="transmembrane region" description="Helical" evidence="1">
    <location>
        <begin position="96"/>
        <end position="117"/>
    </location>
</feature>
<evidence type="ECO:0000313" key="3">
    <source>
        <dbReference type="Proteomes" id="UP000016648"/>
    </source>
</evidence>
<feature type="transmembrane region" description="Helical" evidence="1">
    <location>
        <begin position="123"/>
        <end position="151"/>
    </location>
</feature>
<evidence type="ECO:0000313" key="2">
    <source>
        <dbReference type="EMBL" id="ERK38954.1"/>
    </source>
</evidence>
<keyword evidence="3" id="KW-1185">Reference proteome</keyword>
<feature type="transmembrane region" description="Helical" evidence="1">
    <location>
        <begin position="12"/>
        <end position="31"/>
    </location>
</feature>
<keyword evidence="1" id="KW-0472">Membrane</keyword>
<keyword evidence="1" id="KW-0812">Transmembrane</keyword>
<comment type="caution">
    <text evidence="2">The sequence shown here is derived from an EMBL/GenBank/DDBJ whole genome shotgun (WGS) entry which is preliminary data.</text>
</comment>
<name>U2P5H8_9BACT</name>
<keyword evidence="1" id="KW-1133">Transmembrane helix</keyword>
<accession>U2P5H8</accession>
<protein>
    <submittedName>
        <fullName evidence="2">Uncharacterized protein</fullName>
    </submittedName>
</protein>
<dbReference type="AlphaFoldDB" id="U2P5H8"/>
<organism evidence="2 3">
    <name type="scientific">Segatella baroniae F0067</name>
    <dbReference type="NCBI Taxonomy" id="1115809"/>
    <lineage>
        <taxon>Bacteria</taxon>
        <taxon>Pseudomonadati</taxon>
        <taxon>Bacteroidota</taxon>
        <taxon>Bacteroidia</taxon>
        <taxon>Bacteroidales</taxon>
        <taxon>Prevotellaceae</taxon>
        <taxon>Segatella</taxon>
    </lineage>
</organism>
<sequence length="161" mass="18339">MKNFRNKTAHIALGALLYSAWVILNAQLLHLSSPSKEFGSPYWYFFPFNHGISDTCLWGYDVSEFILYTVLLPVLVVFIFKYVLPNYKGPAPKRRLLIGIVWGAIVYCFALAIAAMFDDSDLIGLFFAIIKGLAICLFAYYATHLVINYFFPPKKECQTES</sequence>
<feature type="transmembrane region" description="Helical" evidence="1">
    <location>
        <begin position="65"/>
        <end position="84"/>
    </location>
</feature>
<dbReference type="PATRIC" id="fig|1115809.3.peg.1846"/>
<dbReference type="EMBL" id="AWEY01000032">
    <property type="protein sequence ID" value="ERK38954.1"/>
    <property type="molecule type" value="Genomic_DNA"/>
</dbReference>